<dbReference type="InterPro" id="IPR051453">
    <property type="entry name" value="MBL_Glyoxalase_II"/>
</dbReference>
<proteinExistence type="predicted"/>
<dbReference type="SUPFAM" id="SSF56281">
    <property type="entry name" value="Metallo-hydrolase/oxidoreductase"/>
    <property type="match status" value="1"/>
</dbReference>
<dbReference type="GO" id="GO:0016787">
    <property type="term" value="F:hydrolase activity"/>
    <property type="evidence" value="ECO:0007669"/>
    <property type="project" value="UniProtKB-KW"/>
</dbReference>
<dbReference type="InterPro" id="IPR036866">
    <property type="entry name" value="RibonucZ/Hydroxyglut_hydro"/>
</dbReference>
<evidence type="ECO:0000259" key="1">
    <source>
        <dbReference type="SMART" id="SM00849"/>
    </source>
</evidence>
<accession>A0A6L6X323</accession>
<reference evidence="2 3" key="1">
    <citation type="submission" date="2019-11" db="EMBL/GenBank/DDBJ databases">
        <title>Streptomyces typhae sp. nov., a novel endophytic actinomycete isolated from the root of cattail pollen (Typha angustifolia L.).</title>
        <authorList>
            <person name="Peng C."/>
        </authorList>
    </citation>
    <scope>NUCLEOTIDE SEQUENCE [LARGE SCALE GENOMIC DNA]</scope>
    <source>
        <strain evidence="3">p1417</strain>
    </source>
</reference>
<dbReference type="RefSeq" id="WP_157167659.1">
    <property type="nucleotide sequence ID" value="NZ_WPNZ01000015.1"/>
</dbReference>
<dbReference type="InterPro" id="IPR001279">
    <property type="entry name" value="Metallo-B-lactamas"/>
</dbReference>
<dbReference type="Pfam" id="PF00753">
    <property type="entry name" value="Lactamase_B"/>
    <property type="match status" value="1"/>
</dbReference>
<sequence>MAAATSPAEGGAARVDHLVTSGTFSLDGGTWDVDNNVWIVGDDQEAVVIDAAHDADAIAAALGDRRLVAIVCTHAHDDHVDAAPALAARTGAPVLLHPDDLELWKLTHPDRAPDGELADGQELRVAGTVLRVLHTPGHCRGAVSLYAPSLGTVFTGDTLFAGGPGATGRSFSDFPTIVESIRERLLTLPPETVVRTGHGDSTTIGTEAPQLEEWIARGH</sequence>
<organism evidence="2 3">
    <name type="scientific">Streptomyces typhae</name>
    <dbReference type="NCBI Taxonomy" id="2681492"/>
    <lineage>
        <taxon>Bacteria</taxon>
        <taxon>Bacillati</taxon>
        <taxon>Actinomycetota</taxon>
        <taxon>Actinomycetes</taxon>
        <taxon>Kitasatosporales</taxon>
        <taxon>Streptomycetaceae</taxon>
        <taxon>Streptomyces</taxon>
    </lineage>
</organism>
<dbReference type="SMART" id="SM00849">
    <property type="entry name" value="Lactamase_B"/>
    <property type="match status" value="1"/>
</dbReference>
<feature type="domain" description="Metallo-beta-lactamase" evidence="1">
    <location>
        <begin position="34"/>
        <end position="198"/>
    </location>
</feature>
<dbReference type="Proteomes" id="UP000483802">
    <property type="component" value="Unassembled WGS sequence"/>
</dbReference>
<evidence type="ECO:0000313" key="3">
    <source>
        <dbReference type="Proteomes" id="UP000483802"/>
    </source>
</evidence>
<name>A0A6L6X323_9ACTN</name>
<dbReference type="AlphaFoldDB" id="A0A6L6X323"/>
<keyword evidence="2" id="KW-0378">Hydrolase</keyword>
<keyword evidence="3" id="KW-1185">Reference proteome</keyword>
<evidence type="ECO:0000313" key="2">
    <source>
        <dbReference type="EMBL" id="MVO88192.1"/>
    </source>
</evidence>
<dbReference type="EMBL" id="WPNZ01000015">
    <property type="protein sequence ID" value="MVO88192.1"/>
    <property type="molecule type" value="Genomic_DNA"/>
</dbReference>
<dbReference type="PANTHER" id="PTHR46233">
    <property type="entry name" value="HYDROXYACYLGLUTATHIONE HYDROLASE GLOC"/>
    <property type="match status" value="1"/>
</dbReference>
<protein>
    <submittedName>
        <fullName evidence="2">MBL fold metallo-hydrolase</fullName>
    </submittedName>
</protein>
<gene>
    <name evidence="2" type="ORF">GPA10_26390</name>
</gene>
<comment type="caution">
    <text evidence="2">The sequence shown here is derived from an EMBL/GenBank/DDBJ whole genome shotgun (WGS) entry which is preliminary data.</text>
</comment>
<dbReference type="PANTHER" id="PTHR46233:SF4">
    <property type="entry name" value="METALLO-BETA-LACTAMASE DOMAIN-CONTAINING PROTEIN"/>
    <property type="match status" value="1"/>
</dbReference>
<dbReference type="CDD" id="cd06262">
    <property type="entry name" value="metallo-hydrolase-like_MBL-fold"/>
    <property type="match status" value="1"/>
</dbReference>
<dbReference type="Gene3D" id="3.60.15.10">
    <property type="entry name" value="Ribonuclease Z/Hydroxyacylglutathione hydrolase-like"/>
    <property type="match status" value="1"/>
</dbReference>